<dbReference type="OrthoDB" id="3350812at2759"/>
<protein>
    <submittedName>
        <fullName evidence="1">Uncharacterized protein</fullName>
    </submittedName>
</protein>
<dbReference type="EMBL" id="NHYE01005089">
    <property type="protein sequence ID" value="PPQ77181.1"/>
    <property type="molecule type" value="Genomic_DNA"/>
</dbReference>
<sequence length="287" mass="31082">MDGAGLFSDVRDLRSLSYMWVSATTLLLCDTLQNLPQEITHVRVLTDIVEGGLHLEVKMVSAEGIIRDCEVLGIVLDDGIRPCKAPSSGGSTMSSITVDTILAFRLAALYDGQTKFIYLLAFLLVQLYVGIEISKALSKQAFLAPFGLPLPGCLSFADISSSLPACRIISYDDWEVVLLDYPSKSPEKVPFFSADESCEFGSTVPESLTPLIVSLTSGCMSNYLVQGPLASACFAWMSSFFAIAGSRLIIGLRKAAVSLESNFDTRVLADELALHETRASLSLRQTM</sequence>
<organism evidence="1 2">
    <name type="scientific">Gymnopilus dilepis</name>
    <dbReference type="NCBI Taxonomy" id="231916"/>
    <lineage>
        <taxon>Eukaryota</taxon>
        <taxon>Fungi</taxon>
        <taxon>Dikarya</taxon>
        <taxon>Basidiomycota</taxon>
        <taxon>Agaricomycotina</taxon>
        <taxon>Agaricomycetes</taxon>
        <taxon>Agaricomycetidae</taxon>
        <taxon>Agaricales</taxon>
        <taxon>Agaricineae</taxon>
        <taxon>Hymenogastraceae</taxon>
        <taxon>Gymnopilus</taxon>
    </lineage>
</organism>
<name>A0A409WFD2_9AGAR</name>
<gene>
    <name evidence="1" type="ORF">CVT26_005859</name>
</gene>
<keyword evidence="2" id="KW-1185">Reference proteome</keyword>
<evidence type="ECO:0000313" key="2">
    <source>
        <dbReference type="Proteomes" id="UP000284706"/>
    </source>
</evidence>
<dbReference type="InParanoid" id="A0A409WFD2"/>
<reference evidence="1 2" key="1">
    <citation type="journal article" date="2018" name="Evol. Lett.">
        <title>Horizontal gene cluster transfer increased hallucinogenic mushroom diversity.</title>
        <authorList>
            <person name="Reynolds H.T."/>
            <person name="Vijayakumar V."/>
            <person name="Gluck-Thaler E."/>
            <person name="Korotkin H.B."/>
            <person name="Matheny P.B."/>
            <person name="Slot J.C."/>
        </authorList>
    </citation>
    <scope>NUCLEOTIDE SEQUENCE [LARGE SCALE GENOMIC DNA]</scope>
    <source>
        <strain evidence="1 2">SRW20</strain>
    </source>
</reference>
<dbReference type="AlphaFoldDB" id="A0A409WFD2"/>
<proteinExistence type="predicted"/>
<evidence type="ECO:0000313" key="1">
    <source>
        <dbReference type="EMBL" id="PPQ77181.1"/>
    </source>
</evidence>
<comment type="caution">
    <text evidence="1">The sequence shown here is derived from an EMBL/GenBank/DDBJ whole genome shotgun (WGS) entry which is preliminary data.</text>
</comment>
<dbReference type="Proteomes" id="UP000284706">
    <property type="component" value="Unassembled WGS sequence"/>
</dbReference>
<accession>A0A409WFD2</accession>